<comment type="cofactor">
    <cofactor evidence="7">
        <name>heme</name>
        <dbReference type="ChEBI" id="CHEBI:30413"/>
    </cofactor>
</comment>
<comment type="similarity">
    <text evidence="1 8">Belongs to the cytochrome P450 family.</text>
</comment>
<dbReference type="PANTHER" id="PTHR24291">
    <property type="entry name" value="CYTOCHROME P450 FAMILY 4"/>
    <property type="match status" value="1"/>
</dbReference>
<name>A0A944GSS5_9HYPH</name>
<reference evidence="9" key="2">
    <citation type="journal article" date="2021" name="Microorganisms">
        <title>Bacterial Dimethylsulfoniopropionate Biosynthesis in the East China Sea.</title>
        <authorList>
            <person name="Liu J."/>
            <person name="Zhang Y."/>
            <person name="Liu J."/>
            <person name="Zhong H."/>
            <person name="Williams B.T."/>
            <person name="Zheng Y."/>
            <person name="Curson A.R.J."/>
            <person name="Sun C."/>
            <person name="Sun H."/>
            <person name="Song D."/>
            <person name="Wagner Mackenzie B."/>
            <person name="Bermejo Martinez A."/>
            <person name="Todd J.D."/>
            <person name="Zhang X.H."/>
        </authorList>
    </citation>
    <scope>NUCLEOTIDE SEQUENCE</scope>
    <source>
        <strain evidence="9">AESS21</strain>
    </source>
</reference>
<evidence type="ECO:0000313" key="10">
    <source>
        <dbReference type="Proteomes" id="UP000705379"/>
    </source>
</evidence>
<dbReference type="InterPro" id="IPR036396">
    <property type="entry name" value="Cyt_P450_sf"/>
</dbReference>
<dbReference type="GO" id="GO:0005506">
    <property type="term" value="F:iron ion binding"/>
    <property type="evidence" value="ECO:0007669"/>
    <property type="project" value="InterPro"/>
</dbReference>
<feature type="binding site" description="axial binding residue" evidence="7">
    <location>
        <position position="428"/>
    </location>
    <ligand>
        <name>heme</name>
        <dbReference type="ChEBI" id="CHEBI:30413"/>
    </ligand>
    <ligandPart>
        <name>Fe</name>
        <dbReference type="ChEBI" id="CHEBI:18248"/>
    </ligandPart>
</feature>
<protein>
    <submittedName>
        <fullName evidence="9">Cytochrome P450</fullName>
    </submittedName>
</protein>
<dbReference type="GO" id="GO:0020037">
    <property type="term" value="F:heme binding"/>
    <property type="evidence" value="ECO:0007669"/>
    <property type="project" value="InterPro"/>
</dbReference>
<evidence type="ECO:0000256" key="8">
    <source>
        <dbReference type="RuleBase" id="RU000461"/>
    </source>
</evidence>
<dbReference type="AlphaFoldDB" id="A0A944GSS5"/>
<comment type="caution">
    <text evidence="9">The sequence shown here is derived from an EMBL/GenBank/DDBJ whole genome shotgun (WGS) entry which is preliminary data.</text>
</comment>
<evidence type="ECO:0000256" key="3">
    <source>
        <dbReference type="ARBA" id="ARBA00022723"/>
    </source>
</evidence>
<gene>
    <name evidence="9" type="ORF">DYI23_06080</name>
</gene>
<evidence type="ECO:0000256" key="2">
    <source>
        <dbReference type="ARBA" id="ARBA00022617"/>
    </source>
</evidence>
<dbReference type="PANTHER" id="PTHR24291:SF50">
    <property type="entry name" value="BIFUNCTIONAL ALBAFLAVENONE MONOOXYGENASE_TERPENE SYNTHASE"/>
    <property type="match status" value="1"/>
</dbReference>
<dbReference type="InterPro" id="IPR001128">
    <property type="entry name" value="Cyt_P450"/>
</dbReference>
<dbReference type="Proteomes" id="UP000705379">
    <property type="component" value="Unassembled WGS sequence"/>
</dbReference>
<dbReference type="PROSITE" id="PS00086">
    <property type="entry name" value="CYTOCHROME_P450"/>
    <property type="match status" value="1"/>
</dbReference>
<evidence type="ECO:0000256" key="1">
    <source>
        <dbReference type="ARBA" id="ARBA00010617"/>
    </source>
</evidence>
<dbReference type="InterPro" id="IPR050196">
    <property type="entry name" value="Cytochrome_P450_Monoox"/>
</dbReference>
<keyword evidence="3 7" id="KW-0479">Metal-binding</keyword>
<dbReference type="GO" id="GO:0004497">
    <property type="term" value="F:monooxygenase activity"/>
    <property type="evidence" value="ECO:0007669"/>
    <property type="project" value="UniProtKB-KW"/>
</dbReference>
<dbReference type="InterPro" id="IPR017972">
    <property type="entry name" value="Cyt_P450_CS"/>
</dbReference>
<keyword evidence="6 8" id="KW-0503">Monooxygenase</keyword>
<evidence type="ECO:0000256" key="7">
    <source>
        <dbReference type="PIRSR" id="PIRSR602401-1"/>
    </source>
</evidence>
<dbReference type="GO" id="GO:0016705">
    <property type="term" value="F:oxidoreductase activity, acting on paired donors, with incorporation or reduction of molecular oxygen"/>
    <property type="evidence" value="ECO:0007669"/>
    <property type="project" value="InterPro"/>
</dbReference>
<keyword evidence="5 7" id="KW-0408">Iron</keyword>
<proteinExistence type="inferred from homology"/>
<evidence type="ECO:0000256" key="6">
    <source>
        <dbReference type="ARBA" id="ARBA00023033"/>
    </source>
</evidence>
<reference evidence="9" key="1">
    <citation type="submission" date="2018-08" db="EMBL/GenBank/DDBJ databases">
        <authorList>
            <person name="Jin W."/>
            <person name="Wang H."/>
            <person name="Yang Y."/>
            <person name="Li M."/>
            <person name="Liu J."/>
        </authorList>
    </citation>
    <scope>NUCLEOTIDE SEQUENCE</scope>
    <source>
        <strain evidence="9">AESS21</strain>
    </source>
</reference>
<dbReference type="SUPFAM" id="SSF48264">
    <property type="entry name" value="Cytochrome P450"/>
    <property type="match status" value="1"/>
</dbReference>
<organism evidence="9 10">
    <name type="scientific">Roseibium polysiphoniae</name>
    <dbReference type="NCBI Taxonomy" id="2571221"/>
    <lineage>
        <taxon>Bacteria</taxon>
        <taxon>Pseudomonadati</taxon>
        <taxon>Pseudomonadota</taxon>
        <taxon>Alphaproteobacteria</taxon>
        <taxon>Hyphomicrobiales</taxon>
        <taxon>Stappiaceae</taxon>
        <taxon>Roseibium</taxon>
    </lineage>
</organism>
<dbReference type="InterPro" id="IPR002401">
    <property type="entry name" value="Cyt_P450_E_grp-I"/>
</dbReference>
<sequence>MTLPIADEGLSKGTQLTVSVSPKSAEKTEAFVPPYPFRYEQMPPIWTLIGMAKKNFLSIWGMDDFQSRLRSTRVFTRELVICNRPDVVREAFQTNHRALQRKSPQMRHALEPLLGDGLFVSDTDTWAKRRKVVAPIIHGSRVPGFAPIMVDTIIEKRDQWAALADGAEIDALEEMAHLTAEIISRTIFGRNLGANYASEVVEGFSDYQRHIDQIDLISMFGLPEWLPRFRGRAIRKSKDRILKVLDEIIDSYSAQKDAGEASVIGGLLEARDENGEPLSRDAIRNEAAVIFMAGHETTANTLAWAWYLLSQSPATAAKLHLEIDTVLGDRTPTFKDVADLPYTKAVIEETLRLYPPVPILAREAMEDTEISGKAIPKGSLVMVVPWLMHRNPALWSKPDAFWPERFLQKSKRPNKYGYVPFSIGPRICAGLQFGMTEAILSLAILARKFEPKLKPGTDVQPVARLTLRPGADLPMLLQTRAA</sequence>
<evidence type="ECO:0000256" key="5">
    <source>
        <dbReference type="ARBA" id="ARBA00023004"/>
    </source>
</evidence>
<dbReference type="Gene3D" id="1.10.630.10">
    <property type="entry name" value="Cytochrome P450"/>
    <property type="match status" value="1"/>
</dbReference>
<dbReference type="PRINTS" id="PR00463">
    <property type="entry name" value="EP450I"/>
</dbReference>
<dbReference type="PRINTS" id="PR00385">
    <property type="entry name" value="P450"/>
</dbReference>
<dbReference type="EMBL" id="QTKU01000001">
    <property type="protein sequence ID" value="MBS8259780.1"/>
    <property type="molecule type" value="Genomic_DNA"/>
</dbReference>
<accession>A0A944GSS5</accession>
<keyword evidence="4 8" id="KW-0560">Oxidoreductase</keyword>
<keyword evidence="2 7" id="KW-0349">Heme</keyword>
<evidence type="ECO:0000256" key="4">
    <source>
        <dbReference type="ARBA" id="ARBA00023002"/>
    </source>
</evidence>
<evidence type="ECO:0000313" key="9">
    <source>
        <dbReference type="EMBL" id="MBS8259780.1"/>
    </source>
</evidence>
<dbReference type="Pfam" id="PF00067">
    <property type="entry name" value="p450"/>
    <property type="match status" value="1"/>
</dbReference>